<evidence type="ECO:0000313" key="6">
    <source>
        <dbReference type="Proteomes" id="UP000799537"/>
    </source>
</evidence>
<feature type="domain" description="Enoyl reductase (ER)" evidence="4">
    <location>
        <begin position="12"/>
        <end position="318"/>
    </location>
</feature>
<dbReference type="SUPFAM" id="SSF50129">
    <property type="entry name" value="GroES-like"/>
    <property type="match status" value="1"/>
</dbReference>
<dbReference type="EMBL" id="ML993660">
    <property type="protein sequence ID" value="KAF2158507.1"/>
    <property type="molecule type" value="Genomic_DNA"/>
</dbReference>
<protein>
    <recommendedName>
        <fullName evidence="4">Enoyl reductase (ER) domain-containing protein</fullName>
    </recommendedName>
</protein>
<dbReference type="RefSeq" id="XP_033659396.1">
    <property type="nucleotide sequence ID" value="XM_033810156.1"/>
</dbReference>
<dbReference type="InterPro" id="IPR036291">
    <property type="entry name" value="NAD(P)-bd_dom_sf"/>
</dbReference>
<gene>
    <name evidence="5" type="ORF">M409DRAFT_31006</name>
</gene>
<comment type="similarity">
    <text evidence="1">Belongs to the zinc-containing alcohol dehydrogenase family.</text>
</comment>
<keyword evidence="6" id="KW-1185">Reference proteome</keyword>
<dbReference type="InterPro" id="IPR020843">
    <property type="entry name" value="ER"/>
</dbReference>
<accession>A0A6A6BUN8</accession>
<dbReference type="Gene3D" id="3.90.180.10">
    <property type="entry name" value="Medium-chain alcohol dehydrogenases, catalytic domain"/>
    <property type="match status" value="2"/>
</dbReference>
<evidence type="ECO:0000256" key="3">
    <source>
        <dbReference type="ARBA" id="ARBA00023002"/>
    </source>
</evidence>
<dbReference type="CDD" id="cd08249">
    <property type="entry name" value="enoyl_reductase_like"/>
    <property type="match status" value="1"/>
</dbReference>
<comment type="subunit">
    <text evidence="2">Monomer.</text>
</comment>
<dbReference type="GO" id="GO:0016651">
    <property type="term" value="F:oxidoreductase activity, acting on NAD(P)H"/>
    <property type="evidence" value="ECO:0007669"/>
    <property type="project" value="InterPro"/>
</dbReference>
<dbReference type="OrthoDB" id="3509362at2759"/>
<name>A0A6A6BUN8_ZASCE</name>
<evidence type="ECO:0000313" key="5">
    <source>
        <dbReference type="EMBL" id="KAF2158507.1"/>
    </source>
</evidence>
<dbReference type="SMART" id="SM00829">
    <property type="entry name" value="PKS_ER"/>
    <property type="match status" value="1"/>
</dbReference>
<dbReference type="AlphaFoldDB" id="A0A6A6BUN8"/>
<dbReference type="Proteomes" id="UP000799537">
    <property type="component" value="Unassembled WGS sequence"/>
</dbReference>
<sequence length="322" mass="35066">MTHQAAWIKAPGDQLEIGPKPTPTPEAHELLIRVNRIALNPIDAKLQKHQLFPYPYPNILGRSFAGTVERVGSDVKGFTTGDRVACLRTYKQLEDHRYGAFQQLAVSTPDATVKLDETASLAGAASLILNAPRPEKILVYGGSSSAGGLAIQYAARAGYQVITTSSPANRAFVTALEPAQIIDHTASPDAVLAELQSHGPYDTILDTIGLPAVTMLIVRYLKSRGGGKYHTLTPLMDEEKPLIPDNVERVYAPYGAALSQPDHADLKKWLFEEYIPKGLSTGVLVPNPEQLLKGGISQTQHGLDMLYEERLSGRKLVVDPWE</sequence>
<dbReference type="InterPro" id="IPR047122">
    <property type="entry name" value="Trans-enoyl_RdTase-like"/>
</dbReference>
<evidence type="ECO:0000259" key="4">
    <source>
        <dbReference type="SMART" id="SM00829"/>
    </source>
</evidence>
<dbReference type="GeneID" id="54563428"/>
<keyword evidence="3" id="KW-0560">Oxidoreductase</keyword>
<dbReference type="PANTHER" id="PTHR45348">
    <property type="entry name" value="HYPOTHETICAL OXIDOREDUCTASE (EUROFUNG)"/>
    <property type="match status" value="1"/>
</dbReference>
<dbReference type="InterPro" id="IPR011032">
    <property type="entry name" value="GroES-like_sf"/>
</dbReference>
<proteinExistence type="inferred from homology"/>
<dbReference type="InterPro" id="IPR013154">
    <property type="entry name" value="ADH-like_N"/>
</dbReference>
<organism evidence="5 6">
    <name type="scientific">Zasmidium cellare ATCC 36951</name>
    <dbReference type="NCBI Taxonomy" id="1080233"/>
    <lineage>
        <taxon>Eukaryota</taxon>
        <taxon>Fungi</taxon>
        <taxon>Dikarya</taxon>
        <taxon>Ascomycota</taxon>
        <taxon>Pezizomycotina</taxon>
        <taxon>Dothideomycetes</taxon>
        <taxon>Dothideomycetidae</taxon>
        <taxon>Mycosphaerellales</taxon>
        <taxon>Mycosphaerellaceae</taxon>
        <taxon>Zasmidium</taxon>
    </lineage>
</organism>
<dbReference type="Pfam" id="PF08240">
    <property type="entry name" value="ADH_N"/>
    <property type="match status" value="1"/>
</dbReference>
<dbReference type="SUPFAM" id="SSF51735">
    <property type="entry name" value="NAD(P)-binding Rossmann-fold domains"/>
    <property type="match status" value="1"/>
</dbReference>
<dbReference type="Gene3D" id="3.40.50.720">
    <property type="entry name" value="NAD(P)-binding Rossmann-like Domain"/>
    <property type="match status" value="1"/>
</dbReference>
<evidence type="ECO:0000256" key="1">
    <source>
        <dbReference type="ARBA" id="ARBA00008072"/>
    </source>
</evidence>
<evidence type="ECO:0000256" key="2">
    <source>
        <dbReference type="ARBA" id="ARBA00011245"/>
    </source>
</evidence>
<reference evidence="5" key="1">
    <citation type="journal article" date="2020" name="Stud. Mycol.">
        <title>101 Dothideomycetes genomes: a test case for predicting lifestyles and emergence of pathogens.</title>
        <authorList>
            <person name="Haridas S."/>
            <person name="Albert R."/>
            <person name="Binder M."/>
            <person name="Bloem J."/>
            <person name="Labutti K."/>
            <person name="Salamov A."/>
            <person name="Andreopoulos B."/>
            <person name="Baker S."/>
            <person name="Barry K."/>
            <person name="Bills G."/>
            <person name="Bluhm B."/>
            <person name="Cannon C."/>
            <person name="Castanera R."/>
            <person name="Culley D."/>
            <person name="Daum C."/>
            <person name="Ezra D."/>
            <person name="Gonzalez J."/>
            <person name="Henrissat B."/>
            <person name="Kuo A."/>
            <person name="Liang C."/>
            <person name="Lipzen A."/>
            <person name="Lutzoni F."/>
            <person name="Magnuson J."/>
            <person name="Mondo S."/>
            <person name="Nolan M."/>
            <person name="Ohm R."/>
            <person name="Pangilinan J."/>
            <person name="Park H.-J."/>
            <person name="Ramirez L."/>
            <person name="Alfaro M."/>
            <person name="Sun H."/>
            <person name="Tritt A."/>
            <person name="Yoshinaga Y."/>
            <person name="Zwiers L.-H."/>
            <person name="Turgeon B."/>
            <person name="Goodwin S."/>
            <person name="Spatafora J."/>
            <person name="Crous P."/>
            <person name="Grigoriev I."/>
        </authorList>
    </citation>
    <scope>NUCLEOTIDE SEQUENCE</scope>
    <source>
        <strain evidence="5">ATCC 36951</strain>
    </source>
</reference>
<dbReference type="PANTHER" id="PTHR45348:SF2">
    <property type="entry name" value="ZINC-TYPE ALCOHOL DEHYDROGENASE-LIKE PROTEIN C2E1P3.01"/>
    <property type="match status" value="1"/>
</dbReference>